<dbReference type="GO" id="GO:0005737">
    <property type="term" value="C:cytoplasm"/>
    <property type="evidence" value="ECO:0007669"/>
    <property type="project" value="UniProtKB-SubCell"/>
</dbReference>
<reference evidence="9" key="1">
    <citation type="submission" date="2019-02" db="EMBL/GenBank/DDBJ databases">
        <title>Draft genome of the type strain Pelomonas aquatica CCUG 52575T.</title>
        <authorList>
            <person name="Gomila M."/>
            <person name="Lalucat J."/>
        </authorList>
    </citation>
    <scope>NUCLEOTIDE SEQUENCE</scope>
    <source>
        <strain evidence="9">CCUG 52575</strain>
    </source>
</reference>
<evidence type="ECO:0000256" key="6">
    <source>
        <dbReference type="HAMAP-Rule" id="MF_00063"/>
    </source>
</evidence>
<evidence type="ECO:0000256" key="5">
    <source>
        <dbReference type="ARBA" id="ARBA00023014"/>
    </source>
</evidence>
<dbReference type="GO" id="GO:0043866">
    <property type="term" value="F:adenylyl-sulfate reductase (thioredoxin) activity"/>
    <property type="evidence" value="ECO:0007669"/>
    <property type="project" value="UniProtKB-EC"/>
</dbReference>
<organism evidence="9 10">
    <name type="scientific">Pelomonas aquatica</name>
    <dbReference type="NCBI Taxonomy" id="431058"/>
    <lineage>
        <taxon>Bacteria</taxon>
        <taxon>Pseudomonadati</taxon>
        <taxon>Pseudomonadota</taxon>
        <taxon>Betaproteobacteria</taxon>
        <taxon>Burkholderiales</taxon>
        <taxon>Sphaerotilaceae</taxon>
        <taxon>Roseateles</taxon>
    </lineage>
</organism>
<dbReference type="GO" id="GO:0051539">
    <property type="term" value="F:4 iron, 4 sulfur cluster binding"/>
    <property type="evidence" value="ECO:0007669"/>
    <property type="project" value="UniProtKB-UniRule"/>
</dbReference>
<keyword evidence="2 6" id="KW-0479">Metal-binding</keyword>
<feature type="compositionally biased region" description="Basic residues" evidence="7">
    <location>
        <begin position="83"/>
        <end position="96"/>
    </location>
</feature>
<dbReference type="Gene3D" id="3.40.50.620">
    <property type="entry name" value="HUPs"/>
    <property type="match status" value="1"/>
</dbReference>
<dbReference type="InterPro" id="IPR002500">
    <property type="entry name" value="PAPS_reduct_dom"/>
</dbReference>
<dbReference type="GO" id="GO:0004604">
    <property type="term" value="F:phosphoadenylyl-sulfate reductase (thioredoxin) activity"/>
    <property type="evidence" value="ECO:0007669"/>
    <property type="project" value="UniProtKB-UniRule"/>
</dbReference>
<proteinExistence type="inferred from homology"/>
<feature type="compositionally biased region" description="Basic residues" evidence="7">
    <location>
        <begin position="12"/>
        <end position="39"/>
    </location>
</feature>
<dbReference type="InterPro" id="IPR014729">
    <property type="entry name" value="Rossmann-like_a/b/a_fold"/>
</dbReference>
<comment type="catalytic activity">
    <reaction evidence="6">
        <text>[thioredoxin]-disulfide + sulfite + AMP + 2 H(+) = adenosine 5'-phosphosulfate + [thioredoxin]-dithiol</text>
        <dbReference type="Rhea" id="RHEA:21976"/>
        <dbReference type="Rhea" id="RHEA-COMP:10698"/>
        <dbReference type="Rhea" id="RHEA-COMP:10700"/>
        <dbReference type="ChEBI" id="CHEBI:15378"/>
        <dbReference type="ChEBI" id="CHEBI:17359"/>
        <dbReference type="ChEBI" id="CHEBI:29950"/>
        <dbReference type="ChEBI" id="CHEBI:50058"/>
        <dbReference type="ChEBI" id="CHEBI:58243"/>
        <dbReference type="ChEBI" id="CHEBI:456215"/>
        <dbReference type="EC" id="1.8.4.10"/>
    </reaction>
</comment>
<evidence type="ECO:0000256" key="3">
    <source>
        <dbReference type="ARBA" id="ARBA00023002"/>
    </source>
</evidence>
<dbReference type="EMBL" id="SGUG01000040">
    <property type="protein sequence ID" value="MDG0864752.1"/>
    <property type="molecule type" value="Genomic_DNA"/>
</dbReference>
<accession>A0A9X4LLJ1</accession>
<comment type="function">
    <text evidence="6">Catalyzes the formation of sulfite from adenosine 5'-phosphosulfate (APS) using thioredoxin as an electron donor.</text>
</comment>
<gene>
    <name evidence="6" type="primary">cysH</name>
    <name evidence="9" type="ORF">EXJ73_20035</name>
</gene>
<comment type="cofactor">
    <cofactor evidence="6">
        <name>[4Fe-4S] cluster</name>
        <dbReference type="ChEBI" id="CHEBI:49883"/>
    </cofactor>
    <text evidence="6">Binds 1 [4Fe-4S] cluster per subunit.</text>
</comment>
<sequence length="379" mass="41719">MACGQGPLGLRRPGRHRVPQRRRHPRAGARPAPHRHGRARLPEVDRRPRLQPSPSAAHPPEVQGRHPRPRRGAGGHDAAAGPHRLRRGRHARRPVPGRRAEGAGPVQPGRLLPGRRGRDAAVVPEERSVSEVSSLPWAATPAVGHAIGLYAKWTPALDAKIEAALQRLRDASIEHGDGLVQSSSLGVEDMVVTDLISRTGLPVHISTLDTGKLHAETLGLLPQIKARYGFDVEVFTPVADAVIQFVRKEGEDAMYKSIELRKACCGLRKMEPLGRMLKGRSAWITGLRREQSGARGDVAFDEDDGNGRRKISPIADWTWAEVWAYVEKYAVPYNPLHDQFMPSIGCAPCTRAIAVGEDFRAGRWWWEDSTKECGLHAKS</sequence>
<feature type="region of interest" description="Disordered" evidence="7">
    <location>
        <begin position="1"/>
        <end position="125"/>
    </location>
</feature>
<comment type="caution">
    <text evidence="9">The sequence shown here is derived from an EMBL/GenBank/DDBJ whole genome shotgun (WGS) entry which is preliminary data.</text>
</comment>
<dbReference type="Proteomes" id="UP001152766">
    <property type="component" value="Unassembled WGS sequence"/>
</dbReference>
<dbReference type="InterPro" id="IPR004511">
    <property type="entry name" value="PAPS/APS_Rdtase"/>
</dbReference>
<dbReference type="NCBIfam" id="NF002537">
    <property type="entry name" value="PRK02090.1"/>
    <property type="match status" value="1"/>
</dbReference>
<keyword evidence="5 6" id="KW-0411">Iron-sulfur</keyword>
<evidence type="ECO:0000313" key="9">
    <source>
        <dbReference type="EMBL" id="MDG0864752.1"/>
    </source>
</evidence>
<feature type="active site" description="Nucleophile; cysteine thiosulfonate intermediate" evidence="6">
    <location>
        <position position="373"/>
    </location>
</feature>
<dbReference type="PANTHER" id="PTHR46482:SF9">
    <property type="entry name" value="5'-ADENYLYLSULFATE REDUCTASE 1, CHLOROPLASTIC"/>
    <property type="match status" value="1"/>
</dbReference>
<dbReference type="EC" id="1.8.4.10" evidence="6"/>
<dbReference type="Pfam" id="PF01507">
    <property type="entry name" value="PAPS_reduct"/>
    <property type="match status" value="1"/>
</dbReference>
<name>A0A9X4LLJ1_9BURK</name>
<evidence type="ECO:0000256" key="7">
    <source>
        <dbReference type="SAM" id="MobiDB-lite"/>
    </source>
</evidence>
<comment type="subcellular location">
    <subcellularLocation>
        <location evidence="6">Cytoplasm</location>
    </subcellularLocation>
</comment>
<evidence type="ECO:0000259" key="8">
    <source>
        <dbReference type="Pfam" id="PF01507"/>
    </source>
</evidence>
<evidence type="ECO:0000256" key="1">
    <source>
        <dbReference type="ARBA" id="ARBA00009732"/>
    </source>
</evidence>
<comment type="pathway">
    <text evidence="6">Sulfur metabolism; hydrogen sulfide biosynthesis; sulfite from sulfate.</text>
</comment>
<feature type="binding site" evidence="6">
    <location>
        <position position="265"/>
    </location>
    <ligand>
        <name>[4Fe-4S] cluster</name>
        <dbReference type="ChEBI" id="CHEBI:49883"/>
    </ligand>
</feature>
<keyword evidence="10" id="KW-1185">Reference proteome</keyword>
<evidence type="ECO:0000256" key="4">
    <source>
        <dbReference type="ARBA" id="ARBA00023004"/>
    </source>
</evidence>
<dbReference type="SUPFAM" id="SSF52402">
    <property type="entry name" value="Adenine nucleotide alpha hydrolases-like"/>
    <property type="match status" value="1"/>
</dbReference>
<dbReference type="GO" id="GO:0019379">
    <property type="term" value="P:sulfate assimilation, phosphoadenylyl sulfate reduction by phosphoadenylyl-sulfate reductase (thioredoxin)"/>
    <property type="evidence" value="ECO:0007669"/>
    <property type="project" value="UniProtKB-UniRule"/>
</dbReference>
<evidence type="ECO:0000256" key="2">
    <source>
        <dbReference type="ARBA" id="ARBA00022723"/>
    </source>
</evidence>
<feature type="binding site" evidence="6">
    <location>
        <position position="349"/>
    </location>
    <ligand>
        <name>[4Fe-4S] cluster</name>
        <dbReference type="ChEBI" id="CHEBI:49883"/>
    </ligand>
</feature>
<feature type="domain" description="Phosphoadenosine phosphosulphate reductase" evidence="8">
    <location>
        <begin position="179"/>
        <end position="352"/>
    </location>
</feature>
<evidence type="ECO:0000313" key="10">
    <source>
        <dbReference type="Proteomes" id="UP001152766"/>
    </source>
</evidence>
<comment type="similarity">
    <text evidence="1 6">Belongs to the PAPS reductase family. CysH subfamily.</text>
</comment>
<dbReference type="CDD" id="cd23945">
    <property type="entry name" value="PAPS_reductase"/>
    <property type="match status" value="1"/>
</dbReference>
<feature type="binding site" evidence="6">
    <location>
        <position position="346"/>
    </location>
    <ligand>
        <name>[4Fe-4S] cluster</name>
        <dbReference type="ChEBI" id="CHEBI:49883"/>
    </ligand>
</feature>
<feature type="binding site" evidence="6">
    <location>
        <position position="264"/>
    </location>
    <ligand>
        <name>[4Fe-4S] cluster</name>
        <dbReference type="ChEBI" id="CHEBI:49883"/>
    </ligand>
</feature>
<keyword evidence="4 6" id="KW-0408">Iron</keyword>
<dbReference type="GO" id="GO:0046872">
    <property type="term" value="F:metal ion binding"/>
    <property type="evidence" value="ECO:0007669"/>
    <property type="project" value="UniProtKB-KW"/>
</dbReference>
<dbReference type="AlphaFoldDB" id="A0A9X4LLJ1"/>
<keyword evidence="6" id="KW-0963">Cytoplasm</keyword>
<dbReference type="GO" id="GO:0070814">
    <property type="term" value="P:hydrogen sulfide biosynthetic process"/>
    <property type="evidence" value="ECO:0007669"/>
    <property type="project" value="UniProtKB-UniRule"/>
</dbReference>
<dbReference type="HAMAP" id="MF_00063">
    <property type="entry name" value="CysH"/>
    <property type="match status" value="1"/>
</dbReference>
<feature type="compositionally biased region" description="Basic and acidic residues" evidence="7">
    <location>
        <begin position="116"/>
        <end position="125"/>
    </location>
</feature>
<dbReference type="PANTHER" id="PTHR46482">
    <property type="entry name" value="5'-ADENYLYLSULFATE REDUCTASE 3, CHLOROPLASTIC"/>
    <property type="match status" value="1"/>
</dbReference>
<protein>
    <recommendedName>
        <fullName evidence="6">Adenosine 5'-phosphosulfate reductase</fullName>
        <shortName evidence="6">APS reductase</shortName>
        <ecNumber evidence="6">1.8.4.10</ecNumber>
    </recommendedName>
    <alternativeName>
        <fullName evidence="6">5'-adenylylsulfate reductase</fullName>
    </alternativeName>
    <alternativeName>
        <fullName evidence="6">Thioredoxin-dependent 5'-adenylylsulfate reductase</fullName>
    </alternativeName>
</protein>
<keyword evidence="3 6" id="KW-0560">Oxidoreductase</keyword>